<dbReference type="GO" id="GO:0006508">
    <property type="term" value="P:proteolysis"/>
    <property type="evidence" value="ECO:0007669"/>
    <property type="project" value="UniProtKB-KW"/>
</dbReference>
<evidence type="ECO:0000313" key="10">
    <source>
        <dbReference type="Proteomes" id="UP001367676"/>
    </source>
</evidence>
<comment type="similarity">
    <text evidence="1">Belongs to the peptidase C1 family.</text>
</comment>
<dbReference type="Gene3D" id="3.90.70.10">
    <property type="entry name" value="Cysteine proteinases"/>
    <property type="match status" value="1"/>
</dbReference>
<name>A0AAN9Y7S1_9HEMI</name>
<evidence type="ECO:0000256" key="1">
    <source>
        <dbReference type="ARBA" id="ARBA00008455"/>
    </source>
</evidence>
<evidence type="ECO:0000259" key="7">
    <source>
        <dbReference type="SMART" id="SM00645"/>
    </source>
</evidence>
<dbReference type="PANTHER" id="PTHR12411">
    <property type="entry name" value="CYSTEINE PROTEASE FAMILY C1-RELATED"/>
    <property type="match status" value="1"/>
</dbReference>
<dbReference type="Pfam" id="PF08246">
    <property type="entry name" value="Inhibitor_I29"/>
    <property type="match status" value="1"/>
</dbReference>
<keyword evidence="4" id="KW-0788">Thiol protease</keyword>
<dbReference type="InterPro" id="IPR025661">
    <property type="entry name" value="Pept_asp_AS"/>
</dbReference>
<dbReference type="Proteomes" id="UP001367676">
    <property type="component" value="Unassembled WGS sequence"/>
</dbReference>
<dbReference type="PROSITE" id="PS00139">
    <property type="entry name" value="THIOL_PROTEASE_CYS"/>
    <property type="match status" value="1"/>
</dbReference>
<dbReference type="SMART" id="SM00645">
    <property type="entry name" value="Pept_C1"/>
    <property type="match status" value="1"/>
</dbReference>
<dbReference type="InterPro" id="IPR013201">
    <property type="entry name" value="Prot_inhib_I29"/>
</dbReference>
<keyword evidence="3" id="KW-0378">Hydrolase</keyword>
<keyword evidence="10" id="KW-1185">Reference proteome</keyword>
<dbReference type="SMART" id="SM00848">
    <property type="entry name" value="Inhibitor_I29"/>
    <property type="match status" value="1"/>
</dbReference>
<evidence type="ECO:0000256" key="5">
    <source>
        <dbReference type="ARBA" id="ARBA00023145"/>
    </source>
</evidence>
<sequence>MTDAVVNVPMGAMVSSDADGCMLSLSMELNFAPCGLLSPRLVDGDISERTPPKFPSSYIAKAIMFIPYSEIMEPFQAWYDENTKSSRVDYYGGMVKTYQLANNGKYGRMLKVAPVTTESSLNVKTCLALNGTQTLQISLQSVLPDIKDYKYMGQEVVRGVEAEKWQFKERSEDKITKYTLYVSYTASTLNVSQQIPVPVKFVMKGMNAVFGSHFDHYWIEYESFTDEKPDPTVFAVEKQMQCQGFPGPGIDHYYTFNPMAEFFGSGQDFLDKSFEQYKRTHKRDYSDLTEHEYRKEVFKHNARYIRSHNRANLSYKLAVNHLADRTQVELKALNGRKYTPGFNGGKPFPYSTKKEIRKAPASFDWRIYGAVTPVKDQSVCGSCWSFGTTGAIEGEYFVHSGILYRLSQQALIDCSWGFGNNGCDGGEDFRAYEWMMKHGGLPVEDEYGPYFGQDGFCHSQNVTLVAPITGFVNVTPNDESALKVALLKHGPISVAIDASHRSFSFYSHGVYFEPECGNSPESLDHAVLLVGYGKLYEKDYWLVKNSWSVYWGNAGYVLMSPKSNNCGVMTSPTYATFK</sequence>
<proteinExistence type="inferred from homology"/>
<reference evidence="9 10" key="1">
    <citation type="submission" date="2024-03" db="EMBL/GenBank/DDBJ databases">
        <title>Adaptation during the transition from Ophiocordyceps entomopathogen to insect associate is accompanied by gene loss and intensified selection.</title>
        <authorList>
            <person name="Ward C.M."/>
            <person name="Onetto C.A."/>
            <person name="Borneman A.R."/>
        </authorList>
    </citation>
    <scope>NUCLEOTIDE SEQUENCE [LARGE SCALE GENOMIC DNA]</scope>
    <source>
        <strain evidence="9">AWRI1</strain>
        <tissue evidence="9">Single Adult Female</tissue>
    </source>
</reference>
<dbReference type="InterPro" id="IPR013128">
    <property type="entry name" value="Peptidase_C1A"/>
</dbReference>
<dbReference type="InterPro" id="IPR039417">
    <property type="entry name" value="Peptidase_C1A_papain-like"/>
</dbReference>
<evidence type="ECO:0000256" key="3">
    <source>
        <dbReference type="ARBA" id="ARBA00022801"/>
    </source>
</evidence>
<dbReference type="PROSITE" id="PS00640">
    <property type="entry name" value="THIOL_PROTEASE_ASN"/>
    <property type="match status" value="1"/>
</dbReference>
<dbReference type="PROSITE" id="PS00639">
    <property type="entry name" value="THIOL_PROTEASE_HIS"/>
    <property type="match status" value="1"/>
</dbReference>
<dbReference type="PRINTS" id="PR00705">
    <property type="entry name" value="PAPAIN"/>
</dbReference>
<comment type="caution">
    <text evidence="9">The sequence shown here is derived from an EMBL/GenBank/DDBJ whole genome shotgun (WGS) entry which is preliminary data.</text>
</comment>
<protein>
    <recommendedName>
        <fullName evidence="11">Digestive cysteine proteinase 1</fullName>
    </recommendedName>
</protein>
<evidence type="ECO:0000259" key="8">
    <source>
        <dbReference type="SMART" id="SM00848"/>
    </source>
</evidence>
<dbReference type="InterPro" id="IPR000668">
    <property type="entry name" value="Peptidase_C1A_C"/>
</dbReference>
<dbReference type="GO" id="GO:0008234">
    <property type="term" value="F:cysteine-type peptidase activity"/>
    <property type="evidence" value="ECO:0007669"/>
    <property type="project" value="UniProtKB-KW"/>
</dbReference>
<dbReference type="CDD" id="cd02248">
    <property type="entry name" value="Peptidase_C1A"/>
    <property type="match status" value="1"/>
</dbReference>
<dbReference type="InterPro" id="IPR000169">
    <property type="entry name" value="Pept_cys_AS"/>
</dbReference>
<evidence type="ECO:0008006" key="11">
    <source>
        <dbReference type="Google" id="ProtNLM"/>
    </source>
</evidence>
<evidence type="ECO:0000256" key="2">
    <source>
        <dbReference type="ARBA" id="ARBA00022670"/>
    </source>
</evidence>
<keyword evidence="6" id="KW-1015">Disulfide bond</keyword>
<accession>A0AAN9Y7S1</accession>
<dbReference type="SUPFAM" id="SSF54001">
    <property type="entry name" value="Cysteine proteinases"/>
    <property type="match status" value="1"/>
</dbReference>
<dbReference type="FunFam" id="3.90.70.10:FF:000087">
    <property type="entry name" value="Counting factor associated protein D"/>
    <property type="match status" value="1"/>
</dbReference>
<dbReference type="InterPro" id="IPR025660">
    <property type="entry name" value="Pept_his_AS"/>
</dbReference>
<evidence type="ECO:0000256" key="4">
    <source>
        <dbReference type="ARBA" id="ARBA00022807"/>
    </source>
</evidence>
<dbReference type="InterPro" id="IPR038765">
    <property type="entry name" value="Papain-like_cys_pep_sf"/>
</dbReference>
<evidence type="ECO:0000313" key="9">
    <source>
        <dbReference type="EMBL" id="KAK7600887.1"/>
    </source>
</evidence>
<feature type="domain" description="Cathepsin propeptide inhibitor" evidence="8">
    <location>
        <begin position="274"/>
        <end position="330"/>
    </location>
</feature>
<dbReference type="AlphaFoldDB" id="A0AAN9Y7S1"/>
<keyword evidence="2" id="KW-0645">Protease</keyword>
<feature type="domain" description="Peptidase C1A papain C-terminal" evidence="7">
    <location>
        <begin position="359"/>
        <end position="576"/>
    </location>
</feature>
<dbReference type="Pfam" id="PF00112">
    <property type="entry name" value="Peptidase_C1"/>
    <property type="match status" value="1"/>
</dbReference>
<evidence type="ECO:0000256" key="6">
    <source>
        <dbReference type="ARBA" id="ARBA00023157"/>
    </source>
</evidence>
<dbReference type="EMBL" id="JBBCAQ010000010">
    <property type="protein sequence ID" value="KAK7600887.1"/>
    <property type="molecule type" value="Genomic_DNA"/>
</dbReference>
<organism evidence="9 10">
    <name type="scientific">Parthenolecanium corni</name>
    <dbReference type="NCBI Taxonomy" id="536013"/>
    <lineage>
        <taxon>Eukaryota</taxon>
        <taxon>Metazoa</taxon>
        <taxon>Ecdysozoa</taxon>
        <taxon>Arthropoda</taxon>
        <taxon>Hexapoda</taxon>
        <taxon>Insecta</taxon>
        <taxon>Pterygota</taxon>
        <taxon>Neoptera</taxon>
        <taxon>Paraneoptera</taxon>
        <taxon>Hemiptera</taxon>
        <taxon>Sternorrhyncha</taxon>
        <taxon>Coccoidea</taxon>
        <taxon>Coccidae</taxon>
        <taxon>Parthenolecanium</taxon>
    </lineage>
</organism>
<keyword evidence="5" id="KW-0865">Zymogen</keyword>
<gene>
    <name evidence="9" type="ORF">V9T40_008328</name>
</gene>